<proteinExistence type="predicted"/>
<protein>
    <submittedName>
        <fullName evidence="1">Uncharacterized protein</fullName>
    </submittedName>
</protein>
<evidence type="ECO:0000313" key="2">
    <source>
        <dbReference type="Proteomes" id="UP001275315"/>
    </source>
</evidence>
<gene>
    <name evidence="1" type="ORF">RWD45_02715</name>
</gene>
<comment type="caution">
    <text evidence="1">The sequence shown here is derived from an EMBL/GenBank/DDBJ whole genome shotgun (WGS) entry which is preliminary data.</text>
</comment>
<name>A0ABU5CMX5_9BACI</name>
<reference evidence="1 2" key="1">
    <citation type="submission" date="2023-10" db="EMBL/GenBank/DDBJ databases">
        <title>Virgibacillus soli CC-YMP-6 genome.</title>
        <authorList>
            <person name="Miliotis G."/>
            <person name="Sengupta P."/>
            <person name="Hameed A."/>
            <person name="Chuvochina M."/>
            <person name="Mcdonagh F."/>
            <person name="Simpson A.C."/>
            <person name="Singh N.K."/>
            <person name="Rekha P.D."/>
            <person name="Raman K."/>
            <person name="Hugenholtz P."/>
            <person name="Venkateswaran K."/>
        </authorList>
    </citation>
    <scope>NUCLEOTIDE SEQUENCE [LARGE SCALE GENOMIC DNA]</scope>
    <source>
        <strain evidence="1 2">CC-YMP-6</strain>
    </source>
</reference>
<dbReference type="EMBL" id="JAWDIQ010000001">
    <property type="protein sequence ID" value="MDY0407721.1"/>
    <property type="molecule type" value="Genomic_DNA"/>
</dbReference>
<evidence type="ECO:0000313" key="1">
    <source>
        <dbReference type="EMBL" id="MDY0407721.1"/>
    </source>
</evidence>
<keyword evidence="2" id="KW-1185">Reference proteome</keyword>
<dbReference type="RefSeq" id="WP_320378512.1">
    <property type="nucleotide sequence ID" value="NZ_JAWDIQ010000001.1"/>
</dbReference>
<sequence>MKPLKLTMTAFGPYKYTETIDFTALQDNHLFVISEKPAPVKRRFSMV</sequence>
<accession>A0ABU5CMX5</accession>
<organism evidence="1 2">
    <name type="scientific">Paracerasibacillus soli</name>
    <dbReference type="NCBI Taxonomy" id="480284"/>
    <lineage>
        <taxon>Bacteria</taxon>
        <taxon>Bacillati</taxon>
        <taxon>Bacillota</taxon>
        <taxon>Bacilli</taxon>
        <taxon>Bacillales</taxon>
        <taxon>Bacillaceae</taxon>
        <taxon>Paracerasibacillus</taxon>
    </lineage>
</organism>
<dbReference type="Proteomes" id="UP001275315">
    <property type="component" value="Unassembled WGS sequence"/>
</dbReference>